<dbReference type="PROSITE" id="PS50950">
    <property type="entry name" value="ZF_THAP"/>
    <property type="match status" value="2"/>
</dbReference>
<feature type="domain" description="C2H2-type" evidence="12">
    <location>
        <begin position="311"/>
        <end position="334"/>
    </location>
</feature>
<feature type="domain" description="C2H2-type" evidence="12">
    <location>
        <begin position="1078"/>
        <end position="1101"/>
    </location>
</feature>
<keyword evidence="2 10" id="KW-0479">Metal-binding</keyword>
<feature type="domain" description="C2H2-type" evidence="12">
    <location>
        <begin position="1484"/>
        <end position="1511"/>
    </location>
</feature>
<dbReference type="Gene3D" id="3.30.160.60">
    <property type="entry name" value="Classic Zinc Finger"/>
    <property type="match status" value="23"/>
</dbReference>
<feature type="binding site" evidence="10">
    <location>
        <position position="904"/>
    </location>
    <ligand>
        <name>Zn(2+)</name>
        <dbReference type="ChEBI" id="CHEBI:29105"/>
    </ligand>
</feature>
<feature type="region of interest" description="Disordered" evidence="11">
    <location>
        <begin position="998"/>
        <end position="1023"/>
    </location>
</feature>
<dbReference type="Pfam" id="PF00096">
    <property type="entry name" value="zf-C2H2"/>
    <property type="match status" value="1"/>
</dbReference>
<evidence type="ECO:0000256" key="3">
    <source>
        <dbReference type="ARBA" id="ARBA00022737"/>
    </source>
</evidence>
<evidence type="ECO:0000256" key="4">
    <source>
        <dbReference type="ARBA" id="ARBA00022771"/>
    </source>
</evidence>
<reference evidence="16" key="1">
    <citation type="submission" date="2025-08" db="UniProtKB">
        <authorList>
            <consortium name="RefSeq"/>
        </authorList>
    </citation>
    <scope>IDENTIFICATION</scope>
</reference>
<feature type="domain" description="THAP-type" evidence="13">
    <location>
        <begin position="1"/>
        <end position="87"/>
    </location>
</feature>
<protein>
    <submittedName>
        <fullName evidence="16">Uncharacterized protein LOC128199638</fullName>
    </submittedName>
</protein>
<feature type="domain" description="C2H2-type" evidence="12">
    <location>
        <begin position="1652"/>
        <end position="1679"/>
    </location>
</feature>
<proteinExistence type="predicted"/>
<dbReference type="InterPro" id="IPR036236">
    <property type="entry name" value="Znf_C2H2_sf"/>
</dbReference>
<feature type="binding site" evidence="10">
    <location>
        <position position="134"/>
    </location>
    <ligand>
        <name>Zn(2+)</name>
        <dbReference type="ChEBI" id="CHEBI:29105"/>
    </ligand>
</feature>
<evidence type="ECO:0000256" key="2">
    <source>
        <dbReference type="ARBA" id="ARBA00022723"/>
    </source>
</evidence>
<keyword evidence="5 10" id="KW-0862">Zinc</keyword>
<feature type="domain" description="ZAD" evidence="14">
    <location>
        <begin position="855"/>
        <end position="928"/>
    </location>
</feature>
<feature type="domain" description="ZAD" evidence="14">
    <location>
        <begin position="88"/>
        <end position="161"/>
    </location>
</feature>
<evidence type="ECO:0000256" key="6">
    <source>
        <dbReference type="ARBA" id="ARBA00023125"/>
    </source>
</evidence>
<evidence type="ECO:0000256" key="7">
    <source>
        <dbReference type="ARBA" id="ARBA00023242"/>
    </source>
</evidence>
<keyword evidence="7" id="KW-0539">Nucleus</keyword>
<evidence type="ECO:0000256" key="8">
    <source>
        <dbReference type="PROSITE-ProRule" id="PRU00042"/>
    </source>
</evidence>
<feature type="compositionally biased region" description="Polar residues" evidence="11">
    <location>
        <begin position="998"/>
        <end position="1009"/>
    </location>
</feature>
<dbReference type="RefSeq" id="XP_052745843.1">
    <property type="nucleotide sequence ID" value="XM_052889883.1"/>
</dbReference>
<feature type="domain" description="C2H2-type" evidence="12">
    <location>
        <begin position="1568"/>
        <end position="1595"/>
    </location>
</feature>
<name>A0ABM3M2Y0_BICAN</name>
<feature type="domain" description="C2H2-type" evidence="12">
    <location>
        <begin position="681"/>
        <end position="708"/>
    </location>
</feature>
<feature type="binding site" evidence="10">
    <location>
        <position position="93"/>
    </location>
    <ligand>
        <name>Zn(2+)</name>
        <dbReference type="ChEBI" id="CHEBI:29105"/>
    </ligand>
</feature>
<feature type="domain" description="C2H2-type" evidence="12">
    <location>
        <begin position="1372"/>
        <end position="1399"/>
    </location>
</feature>
<dbReference type="SMART" id="SM00355">
    <property type="entry name" value="ZnF_C2H2"/>
    <property type="match status" value="25"/>
</dbReference>
<dbReference type="InterPro" id="IPR013087">
    <property type="entry name" value="Znf_C2H2_type"/>
</dbReference>
<evidence type="ECO:0000256" key="9">
    <source>
        <dbReference type="PROSITE-ProRule" id="PRU00309"/>
    </source>
</evidence>
<feature type="domain" description="C2H2-type" evidence="12">
    <location>
        <begin position="1512"/>
        <end position="1539"/>
    </location>
</feature>
<feature type="domain" description="C2H2-type" evidence="12">
    <location>
        <begin position="1400"/>
        <end position="1427"/>
    </location>
</feature>
<evidence type="ECO:0000313" key="16">
    <source>
        <dbReference type="RefSeq" id="XP_052745843.1"/>
    </source>
</evidence>
<dbReference type="SUPFAM" id="SSF57716">
    <property type="entry name" value="Glucocorticoid receptor-like (DNA-binding domain)"/>
    <property type="match status" value="2"/>
</dbReference>
<feature type="domain" description="C2H2-type" evidence="12">
    <location>
        <begin position="1596"/>
        <end position="1623"/>
    </location>
</feature>
<evidence type="ECO:0000259" key="13">
    <source>
        <dbReference type="PROSITE" id="PS50950"/>
    </source>
</evidence>
<dbReference type="GeneID" id="128199638"/>
<feature type="binding site" evidence="10">
    <location>
        <position position="90"/>
    </location>
    <ligand>
        <name>Zn(2+)</name>
        <dbReference type="ChEBI" id="CHEBI:29105"/>
    </ligand>
</feature>
<feature type="binding site" evidence="10">
    <location>
        <position position="901"/>
    </location>
    <ligand>
        <name>Zn(2+)</name>
        <dbReference type="ChEBI" id="CHEBI:29105"/>
    </ligand>
</feature>
<feature type="domain" description="C2H2-type" evidence="12">
    <location>
        <begin position="1540"/>
        <end position="1567"/>
    </location>
</feature>
<evidence type="ECO:0000256" key="11">
    <source>
        <dbReference type="SAM" id="MobiDB-lite"/>
    </source>
</evidence>
<feature type="domain" description="C2H2-type" evidence="12">
    <location>
        <begin position="597"/>
        <end position="624"/>
    </location>
</feature>
<dbReference type="SMART" id="SM00980">
    <property type="entry name" value="THAP"/>
    <property type="match status" value="2"/>
</dbReference>
<evidence type="ECO:0000259" key="14">
    <source>
        <dbReference type="PROSITE" id="PS51915"/>
    </source>
</evidence>
<gene>
    <name evidence="16" type="primary">LOC128199638</name>
</gene>
<evidence type="ECO:0000259" key="12">
    <source>
        <dbReference type="PROSITE" id="PS50157"/>
    </source>
</evidence>
<keyword evidence="6 9" id="KW-0238">DNA-binding</keyword>
<comment type="subcellular location">
    <subcellularLocation>
        <location evidence="1">Nucleus</location>
    </subcellularLocation>
</comment>
<feature type="domain" description="C2H2-type" evidence="12">
    <location>
        <begin position="709"/>
        <end position="736"/>
    </location>
</feature>
<evidence type="ECO:0000256" key="10">
    <source>
        <dbReference type="PROSITE-ProRule" id="PRU01263"/>
    </source>
</evidence>
<feature type="domain" description="C2H2-type" evidence="12">
    <location>
        <begin position="1456"/>
        <end position="1483"/>
    </location>
</feature>
<feature type="domain" description="C2H2-type" evidence="12">
    <location>
        <begin position="1624"/>
        <end position="1651"/>
    </location>
</feature>
<dbReference type="SMART" id="SM00692">
    <property type="entry name" value="DM3"/>
    <property type="match status" value="2"/>
</dbReference>
<feature type="domain" description="C2H2-type" evidence="12">
    <location>
        <begin position="737"/>
        <end position="764"/>
    </location>
</feature>
<dbReference type="PANTHER" id="PTHR24394">
    <property type="entry name" value="ZINC FINGER PROTEIN"/>
    <property type="match status" value="1"/>
</dbReference>
<feature type="binding site" evidence="10">
    <location>
        <position position="857"/>
    </location>
    <ligand>
        <name>Zn(2+)</name>
        <dbReference type="ChEBI" id="CHEBI:29105"/>
    </ligand>
</feature>
<dbReference type="PROSITE" id="PS51915">
    <property type="entry name" value="ZAD"/>
    <property type="match status" value="2"/>
</dbReference>
<dbReference type="SMART" id="SM00868">
    <property type="entry name" value="zf-AD"/>
    <property type="match status" value="2"/>
</dbReference>
<feature type="domain" description="C2H2-type" evidence="12">
    <location>
        <begin position="653"/>
        <end position="680"/>
    </location>
</feature>
<dbReference type="PROSITE" id="PS50157">
    <property type="entry name" value="ZINC_FINGER_C2H2_2"/>
    <property type="match status" value="25"/>
</dbReference>
<organism evidence="15 16">
    <name type="scientific">Bicyclus anynana</name>
    <name type="common">Squinting bush brown butterfly</name>
    <dbReference type="NCBI Taxonomy" id="110368"/>
    <lineage>
        <taxon>Eukaryota</taxon>
        <taxon>Metazoa</taxon>
        <taxon>Ecdysozoa</taxon>
        <taxon>Arthropoda</taxon>
        <taxon>Hexapoda</taxon>
        <taxon>Insecta</taxon>
        <taxon>Pterygota</taxon>
        <taxon>Neoptera</taxon>
        <taxon>Endopterygota</taxon>
        <taxon>Lepidoptera</taxon>
        <taxon>Glossata</taxon>
        <taxon>Ditrysia</taxon>
        <taxon>Papilionoidea</taxon>
        <taxon>Nymphalidae</taxon>
        <taxon>Satyrinae</taxon>
        <taxon>Satyrini</taxon>
        <taxon>Mycalesina</taxon>
        <taxon>Bicyclus</taxon>
    </lineage>
</organism>
<keyword evidence="15" id="KW-1185">Reference proteome</keyword>
<dbReference type="InterPro" id="IPR012934">
    <property type="entry name" value="Znf_AD"/>
</dbReference>
<evidence type="ECO:0000256" key="1">
    <source>
        <dbReference type="ARBA" id="ARBA00004123"/>
    </source>
</evidence>
<feature type="domain" description="C2H2-type" evidence="12">
    <location>
        <begin position="569"/>
        <end position="596"/>
    </location>
</feature>
<feature type="domain" description="C2H2-type" evidence="12">
    <location>
        <begin position="541"/>
        <end position="568"/>
    </location>
</feature>
<feature type="domain" description="C2H2-type" evidence="12">
    <location>
        <begin position="625"/>
        <end position="652"/>
    </location>
</feature>
<sequence length="1709" mass="193490">MQCCVPFCVNTSDNASTSAGTGITFHELSRLPREESLHAAWLRTLGTQDHHLPDPAVVCSQHFLDEDFSETKSCVRQIRSNAIPTTVQMCMICLDTDSKLSLMSKHKLEETYEQLTGLSLFQLCSGGNLKQTLCVLCAQRLINFSRFRDLCLRAHSLMTDLLAQDESITIQHKELMNCTTKHLQCNLTQTTLGADYCDLYIDHTDEEEQTAAEESVVKDVASVVVKNEYSSVSLSNADNSTLVHKDDNDRDRSNNDCVLDDEYSDMSIELESRLLDEAIGEALHNKATACWAAVTEHTETESSIKNESVVFECSFCDKEFLQEITYLEHLSKHSSFIQVVGGDAACDASQVCEPRAAVSRSGDSLVLQNKSVYNDAACDASQVCEPRAAVSRSGDSLVLQNKTGSRRLNDVPPPAADCAQALVAPLSARLAANNDHTVQATEEAAATRKTEQILETDIGELNEQPSQSGTEIYTDINRFTNCVVQLHDIFKKPKKTVPDENPRLKTHTHAKPYSCEMCNYKCTHKSSLRQHMKTHTGEKPFCCKVCNYKSALKHHLLNHMKTHTGEKPFCCEICNYRCAQKGNLKTHKRIHTGEKPFSCDICNYKCTQKHHLLDHMKTHTGEKPYSCQICNYKCIHKGNLLDHMKTHTGEKPYSCQICNYKCIHKGNLLDHMKTHTGEKPYSCEVCNYKCARKHNLLQHMKTHTGEKPFCCEICNYRSAHKGDIKKHKKTHTGEKPFCCEICNYKCSHKGVLNRHKRTHTGDKPFSCEICNYKSATRCNILRHKMRIHTHTKPQLSRLPREESLHAAWLRTLGTQDHHLPDPAVVCSQHFLDEDFSETKSCVRQIRSNAIPTTVQMCMICLDTDSKLSLMSKHKLEETYEQLTGLSLFQLCSGGNLKQTLCVLCAQRLINFSRFRDLCLRAHSLMTDLLAQDESITIQHKELMNCTTKHLQCNLTQTTLGADYCDLYIDHTDEEEQTAAEESVVKDVASVVVKNEYSSDSMSNADNSTLVHKDDNDRNRSNNDCVLDDEYSDMSIELESRLLDEAIGEALHNKTTACWAAVTEHTETESFIKSESVVFECSFCDKEFLQEITYLEHLSKHSSFIQVVGGEAACDASQVCEPRAAVSRSGDSLVLQNKSVYNDAACDASQVCEPRADVSRSGDSLVLQNKSVYNDAACDASQVCEPRADVSRSGDSLVLQNKSVYNDAACDASQVCEPRAAVSRSGDSLVLQNKTGSRRLNDVPPPAADCAQALVAPLSARLAANNDYKVQATEEAAATRKTEQILETGVGKLNKQSSQNGTEIYTDINRFTNCVVQLYDIFKKPKKPVLDENPRLKTHTDAKPYSCEMCNYKCTHKSSLRQHMKTHTGEKPFCCKVCNYKSALKHHLLNHMKTHNGEKPFCCEICNYRCAQKDNLKKHKRIHTGEKRFSCDICNYKCIQKHHLLYHMKTHTDAKPYSCEMCNYKCARKHHLLYHMKTHTGEKPFSSKICNYKCTVKSNLLQHMRTHTGEKPFCCEICNYKCAQKGDLKKHKKIHTGEKPFSCEICNYKCARKQHLLDHMKTHTGEKPYSCQICNYKCIQKHHLLDHMKTHTGEKPFSCEICNYKSARKHNLLQHMKTHTSEKPFCCEICNYRSAHKGDIKKHKRTHTGEKPFCCEICNYKCSHKGDLNRHKRTHTGDKPFSCETCNYKSAERCNLLQHKMRMHTQTKSQ</sequence>
<feature type="binding site" evidence="10">
    <location>
        <position position="137"/>
    </location>
    <ligand>
        <name>Zn(2+)</name>
        <dbReference type="ChEBI" id="CHEBI:29105"/>
    </ligand>
</feature>
<dbReference type="InterPro" id="IPR006612">
    <property type="entry name" value="THAP_Znf"/>
</dbReference>
<feature type="domain" description="C2H2-type" evidence="12">
    <location>
        <begin position="765"/>
        <end position="793"/>
    </location>
</feature>
<feature type="domain" description="C2H2-type" evidence="12">
    <location>
        <begin position="1680"/>
        <end position="1708"/>
    </location>
</feature>
<keyword evidence="3" id="KW-0677">Repeat</keyword>
<feature type="domain" description="C2H2-type" evidence="12">
    <location>
        <begin position="513"/>
        <end position="540"/>
    </location>
</feature>
<dbReference type="SUPFAM" id="SSF57667">
    <property type="entry name" value="beta-beta-alpha zinc fingers"/>
    <property type="match status" value="12"/>
</dbReference>
<dbReference type="Proteomes" id="UP001652582">
    <property type="component" value="Chromosome 26"/>
</dbReference>
<feature type="domain" description="C2H2-type" evidence="12">
    <location>
        <begin position="1344"/>
        <end position="1371"/>
    </location>
</feature>
<feature type="compositionally biased region" description="Basic and acidic residues" evidence="11">
    <location>
        <begin position="1010"/>
        <end position="1020"/>
    </location>
</feature>
<dbReference type="PANTHER" id="PTHR24394:SF29">
    <property type="entry name" value="MYONEURIN"/>
    <property type="match status" value="1"/>
</dbReference>
<keyword evidence="4 8" id="KW-0863">Zinc-finger</keyword>
<feature type="domain" description="THAP-type" evidence="13">
    <location>
        <begin position="763"/>
        <end position="854"/>
    </location>
</feature>
<evidence type="ECO:0000256" key="5">
    <source>
        <dbReference type="ARBA" id="ARBA00022833"/>
    </source>
</evidence>
<feature type="binding site" evidence="10">
    <location>
        <position position="860"/>
    </location>
    <ligand>
        <name>Zn(2+)</name>
        <dbReference type="ChEBI" id="CHEBI:29105"/>
    </ligand>
</feature>
<evidence type="ECO:0000313" key="15">
    <source>
        <dbReference type="Proteomes" id="UP001652582"/>
    </source>
</evidence>
<accession>A0ABM3M2Y0</accession>
<dbReference type="PROSITE" id="PS00028">
    <property type="entry name" value="ZINC_FINGER_C2H2_1"/>
    <property type="match status" value="17"/>
</dbReference>
<feature type="domain" description="C2H2-type" evidence="12">
    <location>
        <begin position="1428"/>
        <end position="1455"/>
    </location>
</feature>